<accession>A0AAU9RH87</accession>
<evidence type="ECO:0000259" key="1">
    <source>
        <dbReference type="Pfam" id="PF20416"/>
    </source>
</evidence>
<reference evidence="2 3" key="1">
    <citation type="submission" date="2022-03" db="EMBL/GenBank/DDBJ databases">
        <authorList>
            <person name="Nunn A."/>
            <person name="Chopra R."/>
            <person name="Nunn A."/>
            <person name="Contreras Garrido A."/>
        </authorList>
    </citation>
    <scope>NUCLEOTIDE SEQUENCE [LARGE SCALE GENOMIC DNA]</scope>
</reference>
<dbReference type="EMBL" id="CAJVSB020000166">
    <property type="protein sequence ID" value="CAH2042255.1"/>
    <property type="molecule type" value="Genomic_DNA"/>
</dbReference>
<protein>
    <recommendedName>
        <fullName evidence="1">U3 small nucleolar RNA-associated protein 20 domain-containing protein</fullName>
    </recommendedName>
</protein>
<dbReference type="InterPro" id="IPR052575">
    <property type="entry name" value="SSU_processome_comp_20"/>
</dbReference>
<dbReference type="GO" id="GO:0032040">
    <property type="term" value="C:small-subunit processome"/>
    <property type="evidence" value="ECO:0007669"/>
    <property type="project" value="TreeGrafter"/>
</dbReference>
<dbReference type="Proteomes" id="UP000836841">
    <property type="component" value="Unassembled WGS sequence"/>
</dbReference>
<dbReference type="PANTHER" id="PTHR17695">
    <property type="entry name" value="SMALL SUBUNIT PROCESSOME COMPONENT 20 HOMOLOG"/>
    <property type="match status" value="1"/>
</dbReference>
<dbReference type="Gene3D" id="1.25.10.10">
    <property type="entry name" value="Leucine-rich Repeat Variant"/>
    <property type="match status" value="1"/>
</dbReference>
<evidence type="ECO:0000313" key="3">
    <source>
        <dbReference type="Proteomes" id="UP000836841"/>
    </source>
</evidence>
<dbReference type="InterPro" id="IPR046523">
    <property type="entry name" value="UTP20_dom"/>
</dbReference>
<name>A0AAU9RH87_THLAR</name>
<dbReference type="PANTHER" id="PTHR17695:SF11">
    <property type="entry name" value="SMALL SUBUNIT PROCESSOME COMPONENT 20 HOMOLOG"/>
    <property type="match status" value="1"/>
</dbReference>
<dbReference type="InterPro" id="IPR016024">
    <property type="entry name" value="ARM-type_fold"/>
</dbReference>
<dbReference type="AlphaFoldDB" id="A0AAU9RH87"/>
<comment type="caution">
    <text evidence="2">The sequence shown here is derived from an EMBL/GenBank/DDBJ whole genome shotgun (WGS) entry which is preliminary data.</text>
</comment>
<evidence type="ECO:0000313" key="2">
    <source>
        <dbReference type="EMBL" id="CAH2042255.1"/>
    </source>
</evidence>
<proteinExistence type="predicted"/>
<gene>
    <name evidence="2" type="ORF">TAV2_LOCUS4685</name>
</gene>
<keyword evidence="3" id="KW-1185">Reference proteome</keyword>
<dbReference type="GO" id="GO:0030686">
    <property type="term" value="C:90S preribosome"/>
    <property type="evidence" value="ECO:0007669"/>
    <property type="project" value="TreeGrafter"/>
</dbReference>
<organism evidence="2 3">
    <name type="scientific">Thlaspi arvense</name>
    <name type="common">Field penny-cress</name>
    <dbReference type="NCBI Taxonomy" id="13288"/>
    <lineage>
        <taxon>Eukaryota</taxon>
        <taxon>Viridiplantae</taxon>
        <taxon>Streptophyta</taxon>
        <taxon>Embryophyta</taxon>
        <taxon>Tracheophyta</taxon>
        <taxon>Spermatophyta</taxon>
        <taxon>Magnoliopsida</taxon>
        <taxon>eudicotyledons</taxon>
        <taxon>Gunneridae</taxon>
        <taxon>Pentapetalae</taxon>
        <taxon>rosids</taxon>
        <taxon>malvids</taxon>
        <taxon>Brassicales</taxon>
        <taxon>Brassicaceae</taxon>
        <taxon>Thlaspideae</taxon>
        <taxon>Thlaspi</taxon>
    </lineage>
</organism>
<feature type="domain" description="U3 small nucleolar RNA-associated protein 20" evidence="1">
    <location>
        <begin position="226"/>
        <end position="324"/>
    </location>
</feature>
<dbReference type="InterPro" id="IPR011989">
    <property type="entry name" value="ARM-like"/>
</dbReference>
<sequence length="592" mass="66938">MSEVIANEVFVPFFFNMLFDVQDGKAENVRSACLEALASISGNMEWKSYYAFLMRCLREMTFKSDNQKVLLRLVCMVLDHFHFMENSAKEAYGSVNQSEAGSVEIGTLTVLNTSTGSDNILEIQSRLHKTVLPKIQKLLASNSDNVNINVSLVALKLLKLLPKDVMELQLPSIIHRISSFLKNRVERIRDEARAALAACLKELGLEYLQFIVKALKAILKRGFELHNDILGDVSEEKEVEKIASKMKETRRLKSFETLKLIAQNITFKTFSLKLLSPVTSHLQKHLSPKLKSKLEIMLNHIASGIEGNPSVNQTDLFVFLYGLVDDGVTYESCSDRSSTFVNANMQSGDEVNGKIITSDRIIGSMSQSSYLLTVFGLGLLHNSMKNTKLHKKDEHLLSMLDPFVTLLTKCLTSKYEDIISAAIRCLSQLVRMPLPSLESQADNIKTSLLVIAQGAVNTTSPLMQSCLKLLTVLLRNTRVTLSTEQLHMVIQFPMFIDLERNPSFLALSVLKAIVNRKLVVHEIYDLINQVAEVMVTSQVEPIRKKCSQILLQFLLDYHLSEKRLRQHFDFLLSNLRQVMFSLLMLIFTSKHF</sequence>
<dbReference type="SUPFAM" id="SSF48371">
    <property type="entry name" value="ARM repeat"/>
    <property type="match status" value="1"/>
</dbReference>
<dbReference type="Pfam" id="PF20416">
    <property type="entry name" value="UTP20"/>
    <property type="match status" value="1"/>
</dbReference>